<dbReference type="STRING" id="81824.A9V0M9"/>
<proteinExistence type="predicted"/>
<dbReference type="AlphaFoldDB" id="A9V0M9"/>
<dbReference type="GO" id="GO:0005886">
    <property type="term" value="C:plasma membrane"/>
    <property type="evidence" value="ECO:0000318"/>
    <property type="project" value="GO_Central"/>
</dbReference>
<dbReference type="SUPFAM" id="SSF57184">
    <property type="entry name" value="Growth factor receptor domain"/>
    <property type="match status" value="3"/>
</dbReference>
<dbReference type="Gene3D" id="2.10.220.10">
    <property type="entry name" value="Hormone Receptor, Insulin-like Growth Factor Receptor 1, Chain A, domain 2"/>
    <property type="match status" value="3"/>
</dbReference>
<dbReference type="CDD" id="cd00064">
    <property type="entry name" value="FU"/>
    <property type="match status" value="3"/>
</dbReference>
<evidence type="ECO:0000256" key="3">
    <source>
        <dbReference type="ARBA" id="ARBA00022801"/>
    </source>
</evidence>
<dbReference type="eggNOG" id="KOG0789">
    <property type="taxonomic scope" value="Eukaryota"/>
</dbReference>
<feature type="domain" description="Tyrosine-protein phosphatase" evidence="9">
    <location>
        <begin position="733"/>
        <end position="943"/>
    </location>
</feature>
<evidence type="ECO:0000313" key="12">
    <source>
        <dbReference type="Proteomes" id="UP000001357"/>
    </source>
</evidence>
<keyword evidence="12" id="KW-1185">Reference proteome</keyword>
<dbReference type="Proteomes" id="UP000001357">
    <property type="component" value="Unassembled WGS sequence"/>
</dbReference>
<keyword evidence="3" id="KW-0378">Hydrolase</keyword>
<keyword evidence="7" id="KW-0812">Transmembrane</keyword>
<evidence type="ECO:0000256" key="6">
    <source>
        <dbReference type="SAM" id="MobiDB-lite"/>
    </source>
</evidence>
<dbReference type="InterPro" id="IPR029021">
    <property type="entry name" value="Prot-tyrosine_phosphatase-like"/>
</dbReference>
<dbReference type="Gene3D" id="3.90.190.10">
    <property type="entry name" value="Protein tyrosine phosphatase superfamily"/>
    <property type="match status" value="2"/>
</dbReference>
<feature type="transmembrane region" description="Helical" evidence="7">
    <location>
        <begin position="626"/>
        <end position="648"/>
    </location>
</feature>
<dbReference type="GO" id="GO:0019901">
    <property type="term" value="F:protein kinase binding"/>
    <property type="evidence" value="ECO:0000318"/>
    <property type="project" value="GO_Central"/>
</dbReference>
<evidence type="ECO:0000256" key="1">
    <source>
        <dbReference type="ARBA" id="ARBA00013064"/>
    </source>
</evidence>
<feature type="compositionally biased region" description="Low complexity" evidence="6">
    <location>
        <begin position="1000"/>
        <end position="1015"/>
    </location>
</feature>
<dbReference type="PROSITE" id="PS50055">
    <property type="entry name" value="TYR_PHOSPHATASE_PTP"/>
    <property type="match status" value="1"/>
</dbReference>
<dbReference type="SMART" id="SM00261">
    <property type="entry name" value="FU"/>
    <property type="match status" value="5"/>
</dbReference>
<dbReference type="EMBL" id="CH991552">
    <property type="protein sequence ID" value="EDQ88908.1"/>
    <property type="molecule type" value="Genomic_DNA"/>
</dbReference>
<evidence type="ECO:0000256" key="5">
    <source>
        <dbReference type="PIRSR" id="PIRSR608356-50"/>
    </source>
</evidence>
<dbReference type="InterPro" id="IPR000387">
    <property type="entry name" value="Tyr_Pase_dom"/>
</dbReference>
<feature type="chain" id="PRO_5002742526" description="protein-tyrosine-phosphatase" evidence="8">
    <location>
        <begin position="21"/>
        <end position="1180"/>
    </location>
</feature>
<dbReference type="SUPFAM" id="SSF49265">
    <property type="entry name" value="Fibronectin type III"/>
    <property type="match status" value="1"/>
</dbReference>
<feature type="compositionally biased region" description="Basic and acidic residues" evidence="6">
    <location>
        <begin position="1134"/>
        <end position="1146"/>
    </location>
</feature>
<dbReference type="RefSeq" id="XP_001746013.1">
    <property type="nucleotide sequence ID" value="XM_001745961.1"/>
</dbReference>
<feature type="region of interest" description="Disordered" evidence="6">
    <location>
        <begin position="999"/>
        <end position="1148"/>
    </location>
</feature>
<evidence type="ECO:0000256" key="8">
    <source>
        <dbReference type="SAM" id="SignalP"/>
    </source>
</evidence>
<dbReference type="InterPro" id="IPR006212">
    <property type="entry name" value="Furin_repeat"/>
</dbReference>
<dbReference type="eggNOG" id="KOG3525">
    <property type="taxonomic scope" value="Eukaryota"/>
</dbReference>
<evidence type="ECO:0000256" key="2">
    <source>
        <dbReference type="ARBA" id="ARBA00022553"/>
    </source>
</evidence>
<gene>
    <name evidence="11" type="ORF">MONBRDRAFT_25606</name>
</gene>
<keyword evidence="4" id="KW-0904">Protein phosphatase</keyword>
<dbReference type="InParanoid" id="A9V0M9"/>
<dbReference type="InterPro" id="IPR036116">
    <property type="entry name" value="FN3_sf"/>
</dbReference>
<dbReference type="GO" id="GO:0030054">
    <property type="term" value="C:cell junction"/>
    <property type="evidence" value="ECO:0000318"/>
    <property type="project" value="GO_Central"/>
</dbReference>
<feature type="domain" description="Tyrosine specific protein phosphatases" evidence="10">
    <location>
        <begin position="861"/>
        <end position="934"/>
    </location>
</feature>
<dbReference type="Pfam" id="PF00102">
    <property type="entry name" value="Y_phosphatase"/>
    <property type="match status" value="2"/>
</dbReference>
<dbReference type="GO" id="GO:0007165">
    <property type="term" value="P:signal transduction"/>
    <property type="evidence" value="ECO:0000318"/>
    <property type="project" value="GO_Central"/>
</dbReference>
<keyword evidence="7" id="KW-0472">Membrane</keyword>
<accession>A9V0M9</accession>
<evidence type="ECO:0000313" key="11">
    <source>
        <dbReference type="EMBL" id="EDQ88908.1"/>
    </source>
</evidence>
<dbReference type="PRINTS" id="PR00700">
    <property type="entry name" value="PRTYPHPHTASE"/>
</dbReference>
<reference evidence="11 12" key="1">
    <citation type="journal article" date="2008" name="Nature">
        <title>The genome of the choanoflagellate Monosiga brevicollis and the origin of metazoans.</title>
        <authorList>
            <consortium name="JGI Sequencing"/>
            <person name="King N."/>
            <person name="Westbrook M.J."/>
            <person name="Young S.L."/>
            <person name="Kuo A."/>
            <person name="Abedin M."/>
            <person name="Chapman J."/>
            <person name="Fairclough S."/>
            <person name="Hellsten U."/>
            <person name="Isogai Y."/>
            <person name="Letunic I."/>
            <person name="Marr M."/>
            <person name="Pincus D."/>
            <person name="Putnam N."/>
            <person name="Rokas A."/>
            <person name="Wright K.J."/>
            <person name="Zuzow R."/>
            <person name="Dirks W."/>
            <person name="Good M."/>
            <person name="Goodstein D."/>
            <person name="Lemons D."/>
            <person name="Li W."/>
            <person name="Lyons J.B."/>
            <person name="Morris A."/>
            <person name="Nichols S."/>
            <person name="Richter D.J."/>
            <person name="Salamov A."/>
            <person name="Bork P."/>
            <person name="Lim W.A."/>
            <person name="Manning G."/>
            <person name="Miller W.T."/>
            <person name="McGinnis W."/>
            <person name="Shapiro H."/>
            <person name="Tjian R."/>
            <person name="Grigoriev I.V."/>
            <person name="Rokhsar D."/>
        </authorList>
    </citation>
    <scope>NUCLEOTIDE SEQUENCE [LARGE SCALE GENOMIC DNA]</scope>
    <source>
        <strain evidence="12">MX1 / ATCC 50154</strain>
    </source>
</reference>
<dbReference type="InterPro" id="IPR008356">
    <property type="entry name" value="Tyr_Pase_KIM-con"/>
</dbReference>
<feature type="compositionally biased region" description="Low complexity" evidence="6">
    <location>
        <begin position="1065"/>
        <end position="1074"/>
    </location>
</feature>
<dbReference type="OMA" id="ARTHENQ"/>
<feature type="active site" description="Phosphocysteine intermediate" evidence="5">
    <location>
        <position position="884"/>
    </location>
</feature>
<dbReference type="SUPFAM" id="SSF52799">
    <property type="entry name" value="(Phosphotyrosine protein) phosphatases II"/>
    <property type="match status" value="1"/>
</dbReference>
<name>A9V0M9_MONBE</name>
<evidence type="ECO:0000259" key="10">
    <source>
        <dbReference type="PROSITE" id="PS50056"/>
    </source>
</evidence>
<organism evidence="11 12">
    <name type="scientific">Monosiga brevicollis</name>
    <name type="common">Choanoflagellate</name>
    <dbReference type="NCBI Taxonomy" id="81824"/>
    <lineage>
        <taxon>Eukaryota</taxon>
        <taxon>Choanoflagellata</taxon>
        <taxon>Craspedida</taxon>
        <taxon>Salpingoecidae</taxon>
        <taxon>Monosiga</taxon>
    </lineage>
</organism>
<keyword evidence="7" id="KW-1133">Transmembrane helix</keyword>
<keyword evidence="8" id="KW-0732">Signal</keyword>
<feature type="signal peptide" evidence="8">
    <location>
        <begin position="1"/>
        <end position="20"/>
    </location>
</feature>
<dbReference type="EC" id="3.1.3.48" evidence="1"/>
<dbReference type="GeneID" id="5891402"/>
<dbReference type="PANTHER" id="PTHR46198:SF4">
    <property type="entry name" value="PROTEIN-TYROSINE-PHOSPHATASE"/>
    <property type="match status" value="1"/>
</dbReference>
<sequence length="1180" mass="125388">MTAPSHTGLFLALCTGLLLLVQLPGHGPTLSAAACAAIDHCNSCPDEVHCLQCDTGRFLFDDTACVANCNAESTATVAYYNNVALRTCDLCHHTCARCVGPALDECTKCQPDAGFLLETTCVASCPISTFAQGTNDDASGRTCQDCAPGCAQCSNPTTCTACLPNWYIGLDNATCVQACPNGFGGQASSNTSLGGRCVPCDNATSCRTCTSSAPNSCIDCFFDKLAEDGFCVDACQVGFFNSSNTTCTRCGDTLAGCTECDAAGATCLVCDALHYLDQGTCHPLTTCSTWTYEGQAPTATTDRLCVPCPVCPEGSYLGTPCQGSNTGVCTACLTAQDCPDSGSATLSGSCGLDFGPHCAPPASSDPAPAHQVQAQAQVTFSNVAPEANATASQIANALRTVFAWPDETNLTVFNLQTPTADARSFYARARVPAALGAGLHTDLSNALRSDDFRSALGANFNNAAVAVSALPLRVAAAGPTTLTTSQTTSNSTWLAWDSATPSAHLEGYYIRAQNIQTSQALFFTVSGTDRALLNFSLGAGPYQVHVAAIYGASAPEPGRAAPLRAVVSPLACSTGCTSCNAEGCATCAANYTFNAANASCTASSGDTGPSSSSCGQLGAFDLCGTGLIILIVIFSMAFLLLLLLLYCLCTRRRVAIKQELEAADNLEIKDVRFVPKWTQMGDKFRGRMTQSRPLNVSQLEASSRDPTMLQSEYESIPPNAASVDELPSGVESRNRSPSVLPNIHSRVYLSVDMSSDTALRDEYINANYMRGLGGVDRRFILTQAPSPTTCEMPVMTTHGPKKTRKRTIRLNDYKIKLVHEAELDHAIYSRIKLWKGALGPRTLTHVWMLSTGSKREPQHARTWNTVVRDVAGMRTGSAPVVVHCPLGIERGAVFVALDILQMQLIQQGTADVLGTVCQLRQDRGLCINSLEQYRFLHAAAWTFARTHENQLGRARQLTMGAHTSNPTFAAQALEHDEVSLMAESARLRLDTAGPREAIPAAWSLSEDSDASASDAPMRRHDDTSVPVALHSRPTSASRGLPRSSAPRTGNSSHQQQSRRHRSQQRRSSSSSSSSTEDDYDVAGRRLLHSPNDATVIQFDGDSDSDSRSSSDESTASGSIRLTATGRGARPRSRPTADSRASHRSDESALIIMASPEVVHEGETSFTDRLMQAVMEQAGRQ</sequence>
<dbReference type="PANTHER" id="PTHR46198">
    <property type="entry name" value="PROTEIN-TYROSINE-PHOSPHATASE"/>
    <property type="match status" value="1"/>
</dbReference>
<dbReference type="SMART" id="SM00404">
    <property type="entry name" value="PTPc_motif"/>
    <property type="match status" value="1"/>
</dbReference>
<dbReference type="SMART" id="SM00194">
    <property type="entry name" value="PTPc"/>
    <property type="match status" value="1"/>
</dbReference>
<dbReference type="InterPro" id="IPR009030">
    <property type="entry name" value="Growth_fac_rcpt_cys_sf"/>
</dbReference>
<evidence type="ECO:0000259" key="9">
    <source>
        <dbReference type="PROSITE" id="PS50055"/>
    </source>
</evidence>
<dbReference type="InterPro" id="IPR003595">
    <property type="entry name" value="Tyr_Pase_cat"/>
</dbReference>
<keyword evidence="2" id="KW-0597">Phosphoprotein</keyword>
<evidence type="ECO:0000256" key="4">
    <source>
        <dbReference type="ARBA" id="ARBA00022912"/>
    </source>
</evidence>
<dbReference type="GO" id="GO:0004725">
    <property type="term" value="F:protein tyrosine phosphatase activity"/>
    <property type="evidence" value="ECO:0000318"/>
    <property type="project" value="GO_Central"/>
</dbReference>
<protein>
    <recommendedName>
        <fullName evidence="1">protein-tyrosine-phosphatase</fullName>
        <ecNumber evidence="1">3.1.3.48</ecNumber>
    </recommendedName>
</protein>
<dbReference type="InterPro" id="IPR000242">
    <property type="entry name" value="PTP_cat"/>
</dbReference>
<evidence type="ECO:0000256" key="7">
    <source>
        <dbReference type="SAM" id="Phobius"/>
    </source>
</evidence>
<dbReference type="GO" id="GO:0005829">
    <property type="term" value="C:cytosol"/>
    <property type="evidence" value="ECO:0000318"/>
    <property type="project" value="GO_Central"/>
</dbReference>
<dbReference type="PROSITE" id="PS50056">
    <property type="entry name" value="TYR_PHOSPHATASE_2"/>
    <property type="match status" value="1"/>
</dbReference>
<dbReference type="KEGG" id="mbr:MONBRDRAFT_25606"/>